<keyword evidence="2" id="KW-1185">Reference proteome</keyword>
<reference evidence="1 2" key="1">
    <citation type="submission" date="2019-12" db="EMBL/GenBank/DDBJ databases">
        <title>Genomic-based taxomic classification of the family Erythrobacteraceae.</title>
        <authorList>
            <person name="Xu L."/>
        </authorList>
    </citation>
    <scope>NUCLEOTIDE SEQUENCE [LARGE SCALE GENOMIC DNA]</scope>
    <source>
        <strain evidence="1 2">KCTC 52259</strain>
    </source>
</reference>
<evidence type="ECO:0000313" key="1">
    <source>
        <dbReference type="EMBL" id="MXP13969.1"/>
    </source>
</evidence>
<protein>
    <submittedName>
        <fullName evidence="1">Flavodoxin family protein</fullName>
    </submittedName>
</protein>
<dbReference type="Gene3D" id="3.40.50.360">
    <property type="match status" value="1"/>
</dbReference>
<dbReference type="AlphaFoldDB" id="A0A6L7GDF8"/>
<proteinExistence type="predicted"/>
<sequence>MNLPPLSDSHASTPPRLLVAWHSRTGASEAMADAAVAGAGANGTLMPADKVQPEDMLACAGYLFVCPENLACMSGIMKEMFDRCYYSLLGRIEGRGFATAIAAGSDGTGAQRQIDRIAKGWRLRRVAEPLIINCHAQTPAEILAPKIVNDKSLKQCHQLGEALAEGLRLGVF</sequence>
<dbReference type="OrthoDB" id="5736081at2"/>
<dbReference type="Proteomes" id="UP000473531">
    <property type="component" value="Unassembled WGS sequence"/>
</dbReference>
<dbReference type="InterPro" id="IPR029039">
    <property type="entry name" value="Flavoprotein-like_sf"/>
</dbReference>
<gene>
    <name evidence="1" type="ORF">GRI44_04310</name>
</gene>
<dbReference type="SUPFAM" id="SSF52218">
    <property type="entry name" value="Flavoproteins"/>
    <property type="match status" value="1"/>
</dbReference>
<accession>A0A6L7GDF8</accession>
<name>A0A6L7GDF8_9SPHN</name>
<evidence type="ECO:0000313" key="2">
    <source>
        <dbReference type="Proteomes" id="UP000473531"/>
    </source>
</evidence>
<dbReference type="EMBL" id="WTYU01000001">
    <property type="protein sequence ID" value="MXP13969.1"/>
    <property type="molecule type" value="Genomic_DNA"/>
</dbReference>
<organism evidence="1 2">
    <name type="scientific">Allopontixanthobacter confluentis</name>
    <dbReference type="NCBI Taxonomy" id="1849021"/>
    <lineage>
        <taxon>Bacteria</taxon>
        <taxon>Pseudomonadati</taxon>
        <taxon>Pseudomonadota</taxon>
        <taxon>Alphaproteobacteria</taxon>
        <taxon>Sphingomonadales</taxon>
        <taxon>Erythrobacteraceae</taxon>
        <taxon>Allopontixanthobacter</taxon>
    </lineage>
</organism>
<dbReference type="RefSeq" id="WP_160600185.1">
    <property type="nucleotide sequence ID" value="NZ_WTYU01000001.1"/>
</dbReference>
<comment type="caution">
    <text evidence="1">The sequence shown here is derived from an EMBL/GenBank/DDBJ whole genome shotgun (WGS) entry which is preliminary data.</text>
</comment>